<organism evidence="1 2">
    <name type="scientific">Rhamnella rubrinervis</name>
    <dbReference type="NCBI Taxonomy" id="2594499"/>
    <lineage>
        <taxon>Eukaryota</taxon>
        <taxon>Viridiplantae</taxon>
        <taxon>Streptophyta</taxon>
        <taxon>Embryophyta</taxon>
        <taxon>Tracheophyta</taxon>
        <taxon>Spermatophyta</taxon>
        <taxon>Magnoliopsida</taxon>
        <taxon>eudicotyledons</taxon>
        <taxon>Gunneridae</taxon>
        <taxon>Pentapetalae</taxon>
        <taxon>rosids</taxon>
        <taxon>fabids</taxon>
        <taxon>Rosales</taxon>
        <taxon>Rhamnaceae</taxon>
        <taxon>rhamnoid group</taxon>
        <taxon>Rhamneae</taxon>
        <taxon>Rhamnella</taxon>
    </lineage>
</organism>
<evidence type="ECO:0000313" key="2">
    <source>
        <dbReference type="Proteomes" id="UP000796880"/>
    </source>
</evidence>
<comment type="caution">
    <text evidence="1">The sequence shown here is derived from an EMBL/GenBank/DDBJ whole genome shotgun (WGS) entry which is preliminary data.</text>
</comment>
<reference evidence="1" key="1">
    <citation type="submission" date="2020-03" db="EMBL/GenBank/DDBJ databases">
        <title>A high-quality chromosome-level genome assembly of a woody plant with both climbing and erect habits, Rhamnella rubrinervis.</title>
        <authorList>
            <person name="Lu Z."/>
            <person name="Yang Y."/>
            <person name="Zhu X."/>
            <person name="Sun Y."/>
        </authorList>
    </citation>
    <scope>NUCLEOTIDE SEQUENCE</scope>
    <source>
        <strain evidence="1">BYM</strain>
        <tissue evidence="1">Leaf</tissue>
    </source>
</reference>
<evidence type="ECO:0000313" key="1">
    <source>
        <dbReference type="EMBL" id="KAF3445819.1"/>
    </source>
</evidence>
<proteinExistence type="predicted"/>
<dbReference type="EMBL" id="VOIH02000005">
    <property type="protein sequence ID" value="KAF3445819.1"/>
    <property type="molecule type" value="Genomic_DNA"/>
</dbReference>
<accession>A0A8K0MGU8</accession>
<protein>
    <submittedName>
        <fullName evidence="1">Uncharacterized protein</fullName>
    </submittedName>
</protein>
<gene>
    <name evidence="1" type="ORF">FNV43_RR10996</name>
</gene>
<sequence>MHRVSEFCISLPVRYIDDRVKVLSIYTIVFNFPCQEVERHNNPEVELKYDLPSTSAESCKKYLDVRHDSSYAMSRHYNLLVLLLKEAKEFKIFLRKLQKG</sequence>
<name>A0A8K0MGU8_9ROSA</name>
<keyword evidence="2" id="KW-1185">Reference proteome</keyword>
<dbReference type="Proteomes" id="UP000796880">
    <property type="component" value="Unassembled WGS sequence"/>
</dbReference>
<dbReference type="AlphaFoldDB" id="A0A8K0MGU8"/>